<dbReference type="RefSeq" id="WP_380905522.1">
    <property type="nucleotide sequence ID" value="NZ_JBHUEG010000012.1"/>
</dbReference>
<dbReference type="Gene3D" id="2.60.120.1250">
    <property type="entry name" value="Peptidase M60, enhancin-like domain 1"/>
    <property type="match status" value="1"/>
</dbReference>
<feature type="signal peptide" evidence="1">
    <location>
        <begin position="1"/>
        <end position="20"/>
    </location>
</feature>
<dbReference type="PANTHER" id="PTHR15730:SF5">
    <property type="entry name" value="SI:CH211-210B2.2-RELATED"/>
    <property type="match status" value="1"/>
</dbReference>
<dbReference type="Gene3D" id="3.40.390.80">
    <property type="entry name" value="Peptidase M60, enhancin-like domain 2"/>
    <property type="match status" value="1"/>
</dbReference>
<evidence type="ECO:0000256" key="1">
    <source>
        <dbReference type="SAM" id="SignalP"/>
    </source>
</evidence>
<dbReference type="Gene3D" id="2.60.120.260">
    <property type="entry name" value="Galactose-binding domain-like"/>
    <property type="match status" value="1"/>
</dbReference>
<keyword evidence="5" id="KW-1185">Reference proteome</keyword>
<protein>
    <submittedName>
        <fullName evidence="4">M60 family metallopeptidase</fullName>
    </submittedName>
</protein>
<dbReference type="SUPFAM" id="SSF49785">
    <property type="entry name" value="Galactose-binding domain-like"/>
    <property type="match status" value="1"/>
</dbReference>
<dbReference type="EMBL" id="JBHULR010000015">
    <property type="protein sequence ID" value="MFD2549203.1"/>
    <property type="molecule type" value="Genomic_DNA"/>
</dbReference>
<dbReference type="InterPro" id="IPR000421">
    <property type="entry name" value="FA58C"/>
</dbReference>
<sequence>MKRKYINGLFALLAILTMNACGKYGYDFVDGYQTGDSTASPIETDTTMFVADKSLYPKARIFPGLVGDNVMRIKDTTIRMDLNFEYASAQERMVSVVPPPIFSTGLYAPAGELIRVVVPQGVIGLTIQIGVHMDNLSGKVPLRRDPIIYSVKELFPGVNYIRNLYGGTVWIRPNISRDTPVDLKIAGAVRSSDFIHDVTDAAKWRADVLKNEVPWLELRSKRVTFSVPRNAIVALIQEGKLLDINDVLKEWNIIYEKDYYDWMGLTPNAILLKNKYPDLPERGVLDIQPSVGYGHSGNPWVATNDRGWLNEWVDLSTMRSGQNWGTYHEIGHNYQQGGTWSWSGLGETTNNLFVFHGLHRNGIHKVGGAHPALPTAFPKALTYAQKSGSKNIITDTDANGDDAPFFKLVPFLQIYNRVVGKNGEDGWAFMPYLYNKARNVEFNFAVDEAKRDFFYRTLCEFSGRDYQRFFRAWGIGISSFARKEMAIKYPSMEREIWTYNPLTDEGGVNALSPKIDLFNTEWAVIAKSTEEPTGEGANNGQAIRIIDGNTGTFWHSEWAAKTASLPHSLTFDLKANEVVKGFYLVPRTNSSGQRPRDVEVQISKDNMSYQTLTDADLEEGYTFQMVNNADRKEFRLKNSIEIRYIKIYFRNTNHSGNSNHAISEFGAFYDVD</sequence>
<gene>
    <name evidence="4" type="ORF">ACFSR5_16265</name>
</gene>
<dbReference type="PANTHER" id="PTHR15730">
    <property type="entry name" value="EXPERIMENTAL AUTOIMMUNE PROSTATITIS ANTIGEN 2-RELATED"/>
    <property type="match status" value="1"/>
</dbReference>
<dbReference type="InterPro" id="IPR051244">
    <property type="entry name" value="TCAF"/>
</dbReference>
<dbReference type="Pfam" id="PF17291">
    <property type="entry name" value="M60-like_N"/>
    <property type="match status" value="1"/>
</dbReference>
<feature type="chain" id="PRO_5045930444" evidence="1">
    <location>
        <begin position="21"/>
        <end position="672"/>
    </location>
</feature>
<evidence type="ECO:0000313" key="5">
    <source>
        <dbReference type="Proteomes" id="UP001597545"/>
    </source>
</evidence>
<dbReference type="Gene3D" id="1.10.390.30">
    <property type="entry name" value="Peptidase M60, enhancin-like domain 3"/>
    <property type="match status" value="1"/>
</dbReference>
<reference evidence="5" key="1">
    <citation type="journal article" date="2019" name="Int. J. Syst. Evol. Microbiol.">
        <title>The Global Catalogue of Microorganisms (GCM) 10K type strain sequencing project: providing services to taxonomists for standard genome sequencing and annotation.</title>
        <authorList>
            <consortium name="The Broad Institute Genomics Platform"/>
            <consortium name="The Broad Institute Genome Sequencing Center for Infectious Disease"/>
            <person name="Wu L."/>
            <person name="Ma J."/>
        </authorList>
    </citation>
    <scope>NUCLEOTIDE SEQUENCE [LARGE SCALE GENOMIC DNA]</scope>
    <source>
        <strain evidence="5">KCTC 42662</strain>
    </source>
</reference>
<evidence type="ECO:0000313" key="4">
    <source>
        <dbReference type="EMBL" id="MFD2549203.1"/>
    </source>
</evidence>
<evidence type="ECO:0000259" key="3">
    <source>
        <dbReference type="PROSITE" id="PS51723"/>
    </source>
</evidence>
<dbReference type="InterPro" id="IPR042279">
    <property type="entry name" value="Pep_M60_3"/>
</dbReference>
<dbReference type="SMART" id="SM01276">
    <property type="entry name" value="M60-like"/>
    <property type="match status" value="1"/>
</dbReference>
<evidence type="ECO:0000259" key="2">
    <source>
        <dbReference type="PROSITE" id="PS50022"/>
    </source>
</evidence>
<dbReference type="Pfam" id="PF00754">
    <property type="entry name" value="F5_F8_type_C"/>
    <property type="match status" value="1"/>
</dbReference>
<proteinExistence type="predicted"/>
<accession>A0ABW5KL40</accession>
<dbReference type="Proteomes" id="UP001597545">
    <property type="component" value="Unassembled WGS sequence"/>
</dbReference>
<dbReference type="InterPro" id="IPR031161">
    <property type="entry name" value="Peptidase_M60_dom"/>
</dbReference>
<name>A0ABW5KL40_9SPHI</name>
<comment type="caution">
    <text evidence="4">The sequence shown here is derived from an EMBL/GenBank/DDBJ whole genome shotgun (WGS) entry which is preliminary data.</text>
</comment>
<feature type="domain" description="F5/8 type C" evidence="2">
    <location>
        <begin position="510"/>
        <end position="667"/>
    </location>
</feature>
<keyword evidence="1" id="KW-0732">Signal</keyword>
<feature type="domain" description="Peptidase M60" evidence="3">
    <location>
        <begin position="99"/>
        <end position="419"/>
    </location>
</feature>
<organism evidence="4 5">
    <name type="scientific">Sphingobacterium suaedae</name>
    <dbReference type="NCBI Taxonomy" id="1686402"/>
    <lineage>
        <taxon>Bacteria</taxon>
        <taxon>Pseudomonadati</taxon>
        <taxon>Bacteroidota</taxon>
        <taxon>Sphingobacteriia</taxon>
        <taxon>Sphingobacteriales</taxon>
        <taxon>Sphingobacteriaceae</taxon>
        <taxon>Sphingobacterium</taxon>
    </lineage>
</organism>
<dbReference type="PROSITE" id="PS51723">
    <property type="entry name" value="PEPTIDASE_M60"/>
    <property type="match status" value="1"/>
</dbReference>
<dbReference type="Pfam" id="PF13402">
    <property type="entry name" value="Peptidase_M60"/>
    <property type="match status" value="1"/>
</dbReference>
<dbReference type="PROSITE" id="PS50022">
    <property type="entry name" value="FA58C_3"/>
    <property type="match status" value="1"/>
</dbReference>
<dbReference type="InterPro" id="IPR035423">
    <property type="entry name" value="M60-like_N"/>
</dbReference>
<dbReference type="InterPro" id="IPR008979">
    <property type="entry name" value="Galactose-bd-like_sf"/>
</dbReference>